<sequence>MPTDTIAAKDIRIVLSCTLFSINPVTDNFQRWALCLNADDLDVTFEATGSHPLFQPDVEYSRPEHSKNYVGKVFVATISDEDIQRVYDVSDATPVNNRNVEWDCQDYVLDVLDRLENECILSTVQPERN</sequence>
<dbReference type="Proteomes" id="UP000023758">
    <property type="component" value="Unassembled WGS sequence"/>
</dbReference>
<reference evidence="1" key="1">
    <citation type="submission" date="2014-02" db="EMBL/GenBank/DDBJ databases">
        <title>The Genome Sequence of Trichophyton rubrum (morphotype fischeri) CBS 288.86.</title>
        <authorList>
            <consortium name="The Broad Institute Genomics Platform"/>
            <person name="Cuomo C.A."/>
            <person name="White T.C."/>
            <person name="Graser Y."/>
            <person name="Martinez-Rossi N."/>
            <person name="Heitman J."/>
            <person name="Young S.K."/>
            <person name="Zeng Q."/>
            <person name="Gargeya S."/>
            <person name="Abouelleil A."/>
            <person name="Alvarado L."/>
            <person name="Chapman S.B."/>
            <person name="Gainer-Dewar J."/>
            <person name="Goldberg J."/>
            <person name="Griggs A."/>
            <person name="Gujja S."/>
            <person name="Hansen M."/>
            <person name="Howarth C."/>
            <person name="Imamovic A."/>
            <person name="Larimer J."/>
            <person name="Martinez D."/>
            <person name="Murphy C."/>
            <person name="Pearson M.D."/>
            <person name="Persinoti G."/>
            <person name="Poon T."/>
            <person name="Priest M."/>
            <person name="Roberts A.D."/>
            <person name="Saif S."/>
            <person name="Shea T.D."/>
            <person name="Sykes S.N."/>
            <person name="Wortman J."/>
            <person name="Nusbaum C."/>
            <person name="Birren B."/>
        </authorList>
    </citation>
    <scope>NUCLEOTIDE SEQUENCE [LARGE SCALE GENOMIC DNA]</scope>
    <source>
        <strain evidence="1">CBS 288.86</strain>
    </source>
</reference>
<gene>
    <name evidence="1" type="ORF">H103_05577</name>
</gene>
<organism evidence="1">
    <name type="scientific">Trichophyton rubrum CBS 288.86</name>
    <dbReference type="NCBI Taxonomy" id="1215330"/>
    <lineage>
        <taxon>Eukaryota</taxon>
        <taxon>Fungi</taxon>
        <taxon>Dikarya</taxon>
        <taxon>Ascomycota</taxon>
        <taxon>Pezizomycotina</taxon>
        <taxon>Eurotiomycetes</taxon>
        <taxon>Eurotiomycetidae</taxon>
        <taxon>Onygenales</taxon>
        <taxon>Arthrodermataceae</taxon>
        <taxon>Trichophyton</taxon>
    </lineage>
</organism>
<dbReference type="AlphaFoldDB" id="A0A022VXT9"/>
<dbReference type="HOGENOM" id="CLU_1950347_0_0_1"/>
<proteinExistence type="predicted"/>
<name>A0A022VXT9_TRIRU</name>
<dbReference type="EMBL" id="KK207874">
    <property type="protein sequence ID" value="EZF51067.1"/>
    <property type="molecule type" value="Genomic_DNA"/>
</dbReference>
<accession>A0A022VXT9</accession>
<evidence type="ECO:0000313" key="1">
    <source>
        <dbReference type="EMBL" id="EZF51067.1"/>
    </source>
</evidence>
<protein>
    <submittedName>
        <fullName evidence="1">Uncharacterized protein</fullName>
    </submittedName>
</protein>